<dbReference type="GO" id="GO:0016787">
    <property type="term" value="F:hydrolase activity"/>
    <property type="evidence" value="ECO:0007669"/>
    <property type="project" value="UniProtKB-KW"/>
</dbReference>
<sequence length="312" mass="34692">MTINKKDVKFKARHFNLAGRLFFPENFDESKKNPAIIISHPTSADMNQTSSIYAEELAKKGFLALVFDASYQGQSEGEPRFLEDPYARTEDVSFAVDYLVSLPYVDQNKVGAMGICAGGGYTINAAKVDHRIKAVAGVVAGSSGGAYRESFGPDEKLIEVLEQMGEQRTAEAQGAEPLLVNYYPTSNEAVKEMGITDVDIVQAVDYYTTPRGQDKYSPNKVRYTSMAYMLGYDPLHMIDKLLTQPLLMIAGGIPGQFGSYRLAYDVYYKSATKADEKELYIVPETTHYELYDQPEAVSKAVNKLSEFFGKYL</sequence>
<evidence type="ECO:0000313" key="3">
    <source>
        <dbReference type="Proteomes" id="UP000177273"/>
    </source>
</evidence>
<reference evidence="3" key="1">
    <citation type="submission" date="2016-09" db="EMBL/GenBank/DDBJ databases">
        <title>Draft genome sequence of a novel species of the family Streptococcaceae isolated from flowers.</title>
        <authorList>
            <person name="Chuah L.-O."/>
            <person name="Yap K.-P."/>
            <person name="Thong K.L."/>
            <person name="Liong M.T."/>
            <person name="Ahmad R."/>
            <person name="Rusul G."/>
        </authorList>
    </citation>
    <scope>NUCLEOTIDE SEQUENCE [LARGE SCALE GENOMIC DNA]</scope>
    <source>
        <strain evidence="3">HibF3</strain>
    </source>
</reference>
<dbReference type="Gene3D" id="3.40.50.1820">
    <property type="entry name" value="alpha/beta hydrolase"/>
    <property type="match status" value="1"/>
</dbReference>
<dbReference type="OrthoDB" id="9805123at2"/>
<keyword evidence="3" id="KW-1185">Reference proteome</keyword>
<dbReference type="PANTHER" id="PTHR47751:SF1">
    <property type="entry name" value="SUPERFAMILY HYDROLASE, PUTATIVE (AFU_ORTHOLOGUE AFUA_2G16580)-RELATED"/>
    <property type="match status" value="1"/>
</dbReference>
<dbReference type="InterPro" id="IPR051411">
    <property type="entry name" value="Polyketide_trans_af380"/>
</dbReference>
<dbReference type="EMBL" id="MKIQ01000028">
    <property type="protein sequence ID" value="OFI46390.1"/>
    <property type="molecule type" value="Genomic_DNA"/>
</dbReference>
<feature type="domain" description="Xaa-Pro dipeptidyl-peptidase-like" evidence="1">
    <location>
        <begin position="17"/>
        <end position="146"/>
    </location>
</feature>
<dbReference type="Gene3D" id="1.10.10.800">
    <property type="match status" value="1"/>
</dbReference>
<name>A0A9Q5JFK3_9LACT</name>
<evidence type="ECO:0000259" key="1">
    <source>
        <dbReference type="Pfam" id="PF02129"/>
    </source>
</evidence>
<dbReference type="SUPFAM" id="SSF53474">
    <property type="entry name" value="alpha/beta-Hydrolases"/>
    <property type="match status" value="1"/>
</dbReference>
<dbReference type="RefSeq" id="WP_070788327.1">
    <property type="nucleotide sequence ID" value="NZ_MKIQ01000028.1"/>
</dbReference>
<dbReference type="InterPro" id="IPR029058">
    <property type="entry name" value="AB_hydrolase_fold"/>
</dbReference>
<accession>A0A9Q5JFK3</accession>
<protein>
    <submittedName>
        <fullName evidence="2">Alpha/beta hydrolase</fullName>
    </submittedName>
</protein>
<dbReference type="Pfam" id="PF02129">
    <property type="entry name" value="Peptidase_S15"/>
    <property type="match status" value="1"/>
</dbReference>
<organism evidence="2 3">
    <name type="scientific">Floricoccus penangensis</name>
    <dbReference type="NCBI Taxonomy" id="1859475"/>
    <lineage>
        <taxon>Bacteria</taxon>
        <taxon>Bacillati</taxon>
        <taxon>Bacillota</taxon>
        <taxon>Bacilli</taxon>
        <taxon>Lactobacillales</taxon>
        <taxon>Streptococcaceae</taxon>
        <taxon>Floricoccus</taxon>
    </lineage>
</organism>
<dbReference type="PANTHER" id="PTHR47751">
    <property type="entry name" value="SUPERFAMILY HYDROLASE, PUTATIVE (AFU_ORTHOLOGUE AFUA_2G16580)-RELATED"/>
    <property type="match status" value="1"/>
</dbReference>
<dbReference type="Proteomes" id="UP000177273">
    <property type="component" value="Unassembled WGS sequence"/>
</dbReference>
<proteinExistence type="predicted"/>
<comment type="caution">
    <text evidence="2">The sequence shown here is derived from an EMBL/GenBank/DDBJ whole genome shotgun (WGS) entry which is preliminary data.</text>
</comment>
<keyword evidence="2" id="KW-0378">Hydrolase</keyword>
<dbReference type="InterPro" id="IPR000383">
    <property type="entry name" value="Xaa-Pro-like_dom"/>
</dbReference>
<dbReference type="AlphaFoldDB" id="A0A9Q5JFK3"/>
<evidence type="ECO:0000313" key="2">
    <source>
        <dbReference type="EMBL" id="OFI46390.1"/>
    </source>
</evidence>
<gene>
    <name evidence="2" type="ORF">BG262_05075</name>
</gene>